<comment type="caution">
    <text evidence="2">The sequence shown here is derived from an EMBL/GenBank/DDBJ whole genome shotgun (WGS) entry which is preliminary data.</text>
</comment>
<reference evidence="2 3" key="1">
    <citation type="submission" date="2021-04" db="EMBL/GenBank/DDBJ databases">
        <title>Genome analysis of Polyangium sp.</title>
        <authorList>
            <person name="Li Y."/>
            <person name="Wang J."/>
        </authorList>
    </citation>
    <scope>NUCLEOTIDE SEQUENCE [LARGE SCALE GENOMIC DNA]</scope>
    <source>
        <strain evidence="2 3">SDU14</strain>
    </source>
</reference>
<evidence type="ECO:0000256" key="1">
    <source>
        <dbReference type="SAM" id="Phobius"/>
    </source>
</evidence>
<dbReference type="AlphaFoldDB" id="A0A9X3XC12"/>
<dbReference type="RefSeq" id="WP_272425771.1">
    <property type="nucleotide sequence ID" value="NZ_JAGTJJ010000041.1"/>
</dbReference>
<keyword evidence="3" id="KW-1185">Reference proteome</keyword>
<accession>A0A9X3XC12</accession>
<sequence length="568" mass="60666">MNPAAPSRPPRSHLAALAATAALFLALAWPGAGSRGVVAEEVQPYLERYHFVLELGPDRRPRPLPPFEQGAPPRPRWVSTFQWPVVAYDGESRVWPVFIRGHQTALGNYFGILLGPLLGGGIAGVQRASVLLCLPLVLFAYVVARRSSSFQKGASAVTLLAPALVALTFGILFFARTGYAFEIASRVAMLGAVTIAAKHAPLSRGRAVAIGLVAALAVLCRATIAVTLAPVLLALFARPERRGDWRRAALVPALMAAVPLLVVALLSQLAPFRPGTEPLADFRVGRILSHLAEIPACLLVQIAWLGDALSILGPLRTGAPLPLSITKGIVLGLAPLVIALVRLRRGTAGDGERMLLAGLLGNAVLGALLYGDPMQFQLAMALDPLLAVAVAEQIASVPFRRLVPLAGLALAWRAQSMAIGLWQDTRVSNPMFSGHAQRAVITKLESLGAKGPDLVTTTYNQAGVIEAWTNGAIAPVHAWPVLMLNRIIQDRTTAERFGDVLSQYRPRWVLLTEGANLYEGPFADNEEIAAALRTAAEKKGAQIDAEWTFPTESGAPGYRLVSLVYPRE</sequence>
<feature type="transmembrane region" description="Helical" evidence="1">
    <location>
        <begin position="209"/>
        <end position="237"/>
    </location>
</feature>
<organism evidence="2 3">
    <name type="scientific">Polyangium jinanense</name>
    <dbReference type="NCBI Taxonomy" id="2829994"/>
    <lineage>
        <taxon>Bacteria</taxon>
        <taxon>Pseudomonadati</taxon>
        <taxon>Myxococcota</taxon>
        <taxon>Polyangia</taxon>
        <taxon>Polyangiales</taxon>
        <taxon>Polyangiaceae</taxon>
        <taxon>Polyangium</taxon>
    </lineage>
</organism>
<dbReference type="EMBL" id="JAGTJJ010000041">
    <property type="protein sequence ID" value="MDC3986580.1"/>
    <property type="molecule type" value="Genomic_DNA"/>
</dbReference>
<keyword evidence="1" id="KW-1133">Transmembrane helix</keyword>
<feature type="transmembrane region" description="Helical" evidence="1">
    <location>
        <begin position="321"/>
        <end position="341"/>
    </location>
</feature>
<feature type="transmembrane region" description="Helical" evidence="1">
    <location>
        <begin position="249"/>
        <end position="270"/>
    </location>
</feature>
<proteinExistence type="predicted"/>
<feature type="transmembrane region" description="Helical" evidence="1">
    <location>
        <begin position="156"/>
        <end position="173"/>
    </location>
</feature>
<feature type="transmembrane region" description="Helical" evidence="1">
    <location>
        <begin position="124"/>
        <end position="144"/>
    </location>
</feature>
<name>A0A9X3XC12_9BACT</name>
<gene>
    <name evidence="2" type="ORF">KEG57_39255</name>
</gene>
<evidence type="ECO:0000313" key="2">
    <source>
        <dbReference type="EMBL" id="MDC3986580.1"/>
    </source>
</evidence>
<keyword evidence="1" id="KW-0812">Transmembrane</keyword>
<feature type="transmembrane region" description="Helical" evidence="1">
    <location>
        <begin position="353"/>
        <end position="370"/>
    </location>
</feature>
<dbReference type="Proteomes" id="UP001151081">
    <property type="component" value="Unassembled WGS sequence"/>
</dbReference>
<evidence type="ECO:0000313" key="3">
    <source>
        <dbReference type="Proteomes" id="UP001151081"/>
    </source>
</evidence>
<keyword evidence="1" id="KW-0472">Membrane</keyword>
<protein>
    <submittedName>
        <fullName evidence="2">Uncharacterized protein</fullName>
    </submittedName>
</protein>